<reference evidence="3 4" key="1">
    <citation type="journal article" date="2011" name="Stand. Genomic Sci.">
        <title>High quality draft genome sequence of Segniliparus rugosus CDC 945(T)= (ATCC BAA-974(T)).</title>
        <authorList>
            <person name="Earl A.M."/>
            <person name="Desjardins C.A."/>
            <person name="Fitzgerald M.G."/>
            <person name="Arachchi H.M."/>
            <person name="Zeng Q."/>
            <person name="Mehta T."/>
            <person name="Griggs A."/>
            <person name="Birren B.W."/>
            <person name="Toney N.C."/>
            <person name="Carr J."/>
            <person name="Posey J."/>
            <person name="Butler W.R."/>
        </authorList>
    </citation>
    <scope>NUCLEOTIDE SEQUENCE [LARGE SCALE GENOMIC DNA]</scope>
    <source>
        <strain evidence="4">ATCC BAA-974 / DSM 45345 / CCUG 50838 / CIP 108380 / JCM 13579 / CDC 945</strain>
    </source>
</reference>
<keyword evidence="4" id="KW-1185">Reference proteome</keyword>
<feature type="compositionally biased region" description="Pro residues" evidence="1">
    <location>
        <begin position="90"/>
        <end position="99"/>
    </location>
</feature>
<feature type="compositionally biased region" description="Low complexity" evidence="1">
    <location>
        <begin position="144"/>
        <end position="155"/>
    </location>
</feature>
<protein>
    <submittedName>
        <fullName evidence="3">Uncharacterized protein</fullName>
    </submittedName>
</protein>
<keyword evidence="2" id="KW-0472">Membrane</keyword>
<feature type="region of interest" description="Disordered" evidence="1">
    <location>
        <begin position="270"/>
        <end position="306"/>
    </location>
</feature>
<feature type="compositionally biased region" description="Polar residues" evidence="1">
    <location>
        <begin position="291"/>
        <end position="306"/>
    </location>
</feature>
<keyword evidence="2" id="KW-1133">Transmembrane helix</keyword>
<accession>E5XSZ4</accession>
<proteinExistence type="predicted"/>
<comment type="caution">
    <text evidence="3">The sequence shown here is derived from an EMBL/GenBank/DDBJ whole genome shotgun (WGS) entry which is preliminary data.</text>
</comment>
<dbReference type="Proteomes" id="UP000004816">
    <property type="component" value="Unassembled WGS sequence"/>
</dbReference>
<feature type="compositionally biased region" description="Low complexity" evidence="1">
    <location>
        <begin position="128"/>
        <end position="137"/>
    </location>
</feature>
<evidence type="ECO:0000313" key="3">
    <source>
        <dbReference type="EMBL" id="EFV12536.2"/>
    </source>
</evidence>
<feature type="compositionally biased region" description="Pro residues" evidence="1">
    <location>
        <begin position="11"/>
        <end position="25"/>
    </location>
</feature>
<feature type="compositionally biased region" description="Pro residues" evidence="1">
    <location>
        <begin position="117"/>
        <end position="127"/>
    </location>
</feature>
<gene>
    <name evidence="3" type="ORF">HMPREF9336_02616</name>
</gene>
<dbReference type="AlphaFoldDB" id="E5XSZ4"/>
<evidence type="ECO:0000313" key="4">
    <source>
        <dbReference type="Proteomes" id="UP000004816"/>
    </source>
</evidence>
<sequence>MEEDPLTERAPAPPPGFPAGLPPSPGLASGYPARRTAASQSASGTAPGPSGPGGVAVLDQARPGGPSSPFNRGPVQSPFAHPQSGQARPGTPPGPPPQSPFTRPSEHASPFTAPPGTTLPPPSPSPFAPASAVSPAAFAPPPGQTTGAAGQQAAFPPGPALPIRARPRAQGPLYAGRPAASLRPMPFTPLVAQPSSLTAPPPRPQSAKADNKGPLIAGALVVVAVVSVVAMFAFSSNGGGGQAPKPPSPFGSHTVEELAGYLPVQAPDGWTIVSEQSPGPGGLVDGLGPENGSSPVDPSMSTNPSDCAQPIKPESVAWAAKALIRSKVVNTITNLPDSVVVMIGVQRSGSDAIAEYRSSLSSKCLNYTFTNPQTSASVAVRQELIGNKSFPNADASLGVKVAQDEEPRRGLLNWVTVALKHDIVVKTMASEYNSTDLADTDMSAILQKVAQPALSAPK</sequence>
<name>E5XSZ4_SEGRC</name>
<evidence type="ECO:0000256" key="2">
    <source>
        <dbReference type="SAM" id="Phobius"/>
    </source>
</evidence>
<feature type="region of interest" description="Disordered" evidence="1">
    <location>
        <begin position="1"/>
        <end position="210"/>
    </location>
</feature>
<feature type="transmembrane region" description="Helical" evidence="2">
    <location>
        <begin position="215"/>
        <end position="234"/>
    </location>
</feature>
<dbReference type="STRING" id="679197.HMPREF9336_02616"/>
<evidence type="ECO:0000256" key="1">
    <source>
        <dbReference type="SAM" id="MobiDB-lite"/>
    </source>
</evidence>
<keyword evidence="2" id="KW-0812">Transmembrane</keyword>
<feature type="compositionally biased region" description="Low complexity" evidence="1">
    <location>
        <begin position="26"/>
        <end position="48"/>
    </location>
</feature>
<organism evidence="3 4">
    <name type="scientific">Segniliparus rugosus (strain ATCC BAA-974 / DSM 45345 / CCUG 50838 / CIP 108380 / JCM 13579 / CDC 945)</name>
    <dbReference type="NCBI Taxonomy" id="679197"/>
    <lineage>
        <taxon>Bacteria</taxon>
        <taxon>Bacillati</taxon>
        <taxon>Actinomycetota</taxon>
        <taxon>Actinomycetes</taxon>
        <taxon>Mycobacteriales</taxon>
        <taxon>Segniliparaceae</taxon>
        <taxon>Segniliparus</taxon>
    </lineage>
</organism>
<dbReference type="EMBL" id="ACZI02000002">
    <property type="protein sequence ID" value="EFV12536.2"/>
    <property type="molecule type" value="Genomic_DNA"/>
</dbReference>
<dbReference type="HOGENOM" id="CLU_597021_0_0_11"/>